<feature type="domain" description="DUF1731" evidence="3">
    <location>
        <begin position="252"/>
        <end position="298"/>
    </location>
</feature>
<dbReference type="InterPro" id="IPR036291">
    <property type="entry name" value="NAD(P)-bd_dom_sf"/>
</dbReference>
<organism evidence="4 5">
    <name type="scientific">Mesobacillus persicus</name>
    <dbReference type="NCBI Taxonomy" id="930146"/>
    <lineage>
        <taxon>Bacteria</taxon>
        <taxon>Bacillati</taxon>
        <taxon>Bacillota</taxon>
        <taxon>Bacilli</taxon>
        <taxon>Bacillales</taxon>
        <taxon>Bacillaceae</taxon>
        <taxon>Mesobacillus</taxon>
    </lineage>
</organism>
<dbReference type="InterPro" id="IPR010099">
    <property type="entry name" value="SDR39U1"/>
</dbReference>
<dbReference type="OrthoDB" id="9801773at2"/>
<dbReference type="Gene3D" id="3.40.50.720">
    <property type="entry name" value="NAD(P)-binding Rossmann-like Domain"/>
    <property type="match status" value="1"/>
</dbReference>
<sequence length="301" mass="33270">MKIAIAGGTGLVGKALSNSLSKKGHTVLVLTRSDSRGSISDNTRYVPWLNKGNQPEKELEDLDALVNLAGSTINSRWTDKGKELIVNSRLNTVDELAKIIQNLNIKPKVFINASAIGFYGTSENQIYTEESTKPGTDFLADTVVKWESAVKQIEDLGLRTVLCRFGVILDAKEGALPRVALPYRFFIGGTIGNGQQWLSWIHINDVVRGILFAIENSELTGPVNFTAPEPIKMKDFGKTLSHVIHRPHWLPVPSFALRLLLGEMSLLVLEGQKVLPSKLLNHGFSFQYPHLDAALEEIFNK</sequence>
<keyword evidence="5" id="KW-1185">Reference proteome</keyword>
<gene>
    <name evidence="4" type="ORF">SAMN05192533_12425</name>
</gene>
<dbReference type="Pfam" id="PF01370">
    <property type="entry name" value="Epimerase"/>
    <property type="match status" value="1"/>
</dbReference>
<dbReference type="PANTHER" id="PTHR11092:SF0">
    <property type="entry name" value="EPIMERASE FAMILY PROTEIN SDR39U1"/>
    <property type="match status" value="1"/>
</dbReference>
<dbReference type="InterPro" id="IPR013549">
    <property type="entry name" value="DUF1731"/>
</dbReference>
<protein>
    <recommendedName>
        <fullName evidence="6">TIGR01777 family protein</fullName>
    </recommendedName>
</protein>
<dbReference type="SUPFAM" id="SSF51735">
    <property type="entry name" value="NAD(P)-binding Rossmann-fold domains"/>
    <property type="match status" value="1"/>
</dbReference>
<evidence type="ECO:0000313" key="5">
    <source>
        <dbReference type="Proteomes" id="UP000198553"/>
    </source>
</evidence>
<evidence type="ECO:0000313" key="4">
    <source>
        <dbReference type="EMBL" id="SEN87296.1"/>
    </source>
</evidence>
<dbReference type="RefSeq" id="WP_090750203.1">
    <property type="nucleotide sequence ID" value="NZ_FOBW01000024.1"/>
</dbReference>
<dbReference type="InterPro" id="IPR001509">
    <property type="entry name" value="Epimerase_deHydtase"/>
</dbReference>
<accession>A0A1H8K471</accession>
<evidence type="ECO:0000259" key="2">
    <source>
        <dbReference type="Pfam" id="PF01370"/>
    </source>
</evidence>
<dbReference type="NCBIfam" id="TIGR01777">
    <property type="entry name" value="yfcH"/>
    <property type="match status" value="1"/>
</dbReference>
<dbReference type="PANTHER" id="PTHR11092">
    <property type="entry name" value="SUGAR NUCLEOTIDE EPIMERASE RELATED"/>
    <property type="match status" value="1"/>
</dbReference>
<dbReference type="EMBL" id="FOBW01000024">
    <property type="protein sequence ID" value="SEN87296.1"/>
    <property type="molecule type" value="Genomic_DNA"/>
</dbReference>
<dbReference type="STRING" id="930146.SAMN05192533_12425"/>
<dbReference type="CDD" id="cd05242">
    <property type="entry name" value="SDR_a8"/>
    <property type="match status" value="1"/>
</dbReference>
<evidence type="ECO:0000256" key="1">
    <source>
        <dbReference type="ARBA" id="ARBA00009353"/>
    </source>
</evidence>
<name>A0A1H8K471_9BACI</name>
<dbReference type="AlphaFoldDB" id="A0A1H8K471"/>
<comment type="similarity">
    <text evidence="1">Belongs to the NAD(P)-dependent epimerase/dehydratase family. SDR39U1 subfamily.</text>
</comment>
<evidence type="ECO:0008006" key="6">
    <source>
        <dbReference type="Google" id="ProtNLM"/>
    </source>
</evidence>
<reference evidence="5" key="1">
    <citation type="submission" date="2016-10" db="EMBL/GenBank/DDBJ databases">
        <authorList>
            <person name="Varghese N."/>
            <person name="Submissions S."/>
        </authorList>
    </citation>
    <scope>NUCLEOTIDE SEQUENCE [LARGE SCALE GENOMIC DNA]</scope>
    <source>
        <strain evidence="5">B48,IBRC-M 10115,DSM 25386,CECT 8001</strain>
    </source>
</reference>
<dbReference type="Proteomes" id="UP000198553">
    <property type="component" value="Unassembled WGS sequence"/>
</dbReference>
<dbReference type="Pfam" id="PF08338">
    <property type="entry name" value="DUF1731"/>
    <property type="match status" value="1"/>
</dbReference>
<evidence type="ECO:0000259" key="3">
    <source>
        <dbReference type="Pfam" id="PF08338"/>
    </source>
</evidence>
<proteinExistence type="inferred from homology"/>
<feature type="domain" description="NAD-dependent epimerase/dehydratase" evidence="2">
    <location>
        <begin position="3"/>
        <end position="132"/>
    </location>
</feature>